<gene>
    <name evidence="11" type="ORF">BAUCODRAFT_65112</name>
</gene>
<name>M2NHT1_BAUPA</name>
<protein>
    <recommendedName>
        <fullName evidence="10">Phospholipid/glycerol acyltransferase domain-containing protein</fullName>
    </recommendedName>
</protein>
<evidence type="ECO:0000256" key="1">
    <source>
        <dbReference type="ARBA" id="ARBA00004370"/>
    </source>
</evidence>
<evidence type="ECO:0000256" key="2">
    <source>
        <dbReference type="ARBA" id="ARBA00008655"/>
    </source>
</evidence>
<dbReference type="Proteomes" id="UP000011761">
    <property type="component" value="Unassembled WGS sequence"/>
</dbReference>
<keyword evidence="6" id="KW-0443">Lipid metabolism</keyword>
<dbReference type="GeneID" id="19116194"/>
<dbReference type="OrthoDB" id="272512at2759"/>
<dbReference type="PANTHER" id="PTHR23063">
    <property type="entry name" value="PHOSPHOLIPID ACYLTRANSFERASE"/>
    <property type="match status" value="1"/>
</dbReference>
<dbReference type="EMBL" id="KB445552">
    <property type="protein sequence ID" value="EMC98914.1"/>
    <property type="molecule type" value="Genomic_DNA"/>
</dbReference>
<dbReference type="GO" id="GO:0016020">
    <property type="term" value="C:membrane"/>
    <property type="evidence" value="ECO:0007669"/>
    <property type="project" value="UniProtKB-SubCell"/>
</dbReference>
<dbReference type="InterPro" id="IPR002123">
    <property type="entry name" value="Plipid/glycerol_acylTrfase"/>
</dbReference>
<evidence type="ECO:0000313" key="12">
    <source>
        <dbReference type="Proteomes" id="UP000011761"/>
    </source>
</evidence>
<dbReference type="SUPFAM" id="SSF69593">
    <property type="entry name" value="Glycerol-3-phosphate (1)-acyltransferase"/>
    <property type="match status" value="1"/>
</dbReference>
<dbReference type="PANTHER" id="PTHR23063:SF60">
    <property type="entry name" value="LYSOPHOSPHATIDIC ACID:OLEOYL-COA ACYLTRANSFERASE 1"/>
    <property type="match status" value="1"/>
</dbReference>
<evidence type="ECO:0000256" key="5">
    <source>
        <dbReference type="ARBA" id="ARBA00022989"/>
    </source>
</evidence>
<evidence type="ECO:0000256" key="7">
    <source>
        <dbReference type="ARBA" id="ARBA00023136"/>
    </source>
</evidence>
<evidence type="ECO:0000313" key="11">
    <source>
        <dbReference type="EMBL" id="EMC98914.1"/>
    </source>
</evidence>
<dbReference type="SMART" id="SM00563">
    <property type="entry name" value="PlsC"/>
    <property type="match status" value="1"/>
</dbReference>
<comment type="similarity">
    <text evidence="2">Belongs to the 1-acyl-sn-glycerol-3-phosphate acyltransferase family.</text>
</comment>
<dbReference type="GO" id="GO:0016746">
    <property type="term" value="F:acyltransferase activity"/>
    <property type="evidence" value="ECO:0007669"/>
    <property type="project" value="UniProtKB-KW"/>
</dbReference>
<dbReference type="OMA" id="EKFTRWR"/>
<reference evidence="11 12" key="1">
    <citation type="journal article" date="2012" name="PLoS Pathog.">
        <title>Diverse lifestyles and strategies of plant pathogenesis encoded in the genomes of eighteen Dothideomycetes fungi.</title>
        <authorList>
            <person name="Ohm R.A."/>
            <person name="Feau N."/>
            <person name="Henrissat B."/>
            <person name="Schoch C.L."/>
            <person name="Horwitz B.A."/>
            <person name="Barry K.W."/>
            <person name="Condon B.J."/>
            <person name="Copeland A.C."/>
            <person name="Dhillon B."/>
            <person name="Glaser F."/>
            <person name="Hesse C.N."/>
            <person name="Kosti I."/>
            <person name="LaButti K."/>
            <person name="Lindquist E.A."/>
            <person name="Lucas S."/>
            <person name="Salamov A.A."/>
            <person name="Bradshaw R.E."/>
            <person name="Ciuffetti L."/>
            <person name="Hamelin R.C."/>
            <person name="Kema G.H.J."/>
            <person name="Lawrence C."/>
            <person name="Scott J.A."/>
            <person name="Spatafora J.W."/>
            <person name="Turgeon B.G."/>
            <person name="de Wit P.J.G.M."/>
            <person name="Zhong S."/>
            <person name="Goodwin S.B."/>
            <person name="Grigoriev I.V."/>
        </authorList>
    </citation>
    <scope>NUCLEOTIDE SEQUENCE [LARGE SCALE GENOMIC DNA]</scope>
    <source>
        <strain evidence="11 12">UAMH 10762</strain>
    </source>
</reference>
<evidence type="ECO:0000256" key="9">
    <source>
        <dbReference type="SAM" id="Phobius"/>
    </source>
</evidence>
<dbReference type="Pfam" id="PF01553">
    <property type="entry name" value="Acyltransferase"/>
    <property type="match status" value="1"/>
</dbReference>
<feature type="transmembrane region" description="Helical" evidence="9">
    <location>
        <begin position="32"/>
        <end position="58"/>
    </location>
</feature>
<keyword evidence="3" id="KW-0808">Transferase</keyword>
<feature type="domain" description="Phospholipid/glycerol acyltransferase" evidence="10">
    <location>
        <begin position="106"/>
        <end position="219"/>
    </location>
</feature>
<keyword evidence="8" id="KW-0012">Acyltransferase</keyword>
<keyword evidence="5 9" id="KW-1133">Transmembrane helix</keyword>
<evidence type="ECO:0000256" key="8">
    <source>
        <dbReference type="ARBA" id="ARBA00023315"/>
    </source>
</evidence>
<dbReference type="RefSeq" id="XP_007673731.1">
    <property type="nucleotide sequence ID" value="XM_007675541.1"/>
</dbReference>
<dbReference type="HOGENOM" id="CLU_048121_0_0_1"/>
<evidence type="ECO:0000259" key="10">
    <source>
        <dbReference type="SMART" id="SM00563"/>
    </source>
</evidence>
<accession>M2NHT1</accession>
<keyword evidence="4 9" id="KW-0812">Transmembrane</keyword>
<keyword evidence="7 9" id="KW-0472">Membrane</keyword>
<evidence type="ECO:0000256" key="4">
    <source>
        <dbReference type="ARBA" id="ARBA00022692"/>
    </source>
</evidence>
<keyword evidence="12" id="KW-1185">Reference proteome</keyword>
<dbReference type="GO" id="GO:0006629">
    <property type="term" value="P:lipid metabolic process"/>
    <property type="evidence" value="ECO:0007669"/>
    <property type="project" value="UniProtKB-KW"/>
</dbReference>
<dbReference type="STRING" id="717646.M2NHT1"/>
<dbReference type="eggNOG" id="KOG2898">
    <property type="taxonomic scope" value="Eukaryota"/>
</dbReference>
<dbReference type="AlphaFoldDB" id="M2NHT1"/>
<dbReference type="KEGG" id="bcom:BAUCODRAFT_65112"/>
<sequence>MEKYGQYRDRGSGIAPFFPISPPPSSPLLLPWHVFLVCIRIPLLTFAWLVWLCLIQWLPAGSALRKANQWCLLGIPGVWWIDIQVDGVRRGSLAQTPGGRLPYPGTIIASSHTSPLDVLYLAAIFDPVFTESYRNSKQVRPISQETALANCFSVTNPLALGTELETFELEMLVRRNPGRIIVVFPEATTSNGRGILNLSPSLLSAAKDIKIFPISLRYTPSDVVTPIPGWLEAFRFIWRLNSRPSHCIRVRIGKALTISTPSTFDSLEDGSPASKAKLRATADRASVGRGSFEANFFDTLQATSAQKVSGESETDDDDGISATEKRALDAVADDLARLGRVKRVSLGVEEKAKFLQAWEKGRQSRK</sequence>
<evidence type="ECO:0000256" key="6">
    <source>
        <dbReference type="ARBA" id="ARBA00023098"/>
    </source>
</evidence>
<comment type="subcellular location">
    <subcellularLocation>
        <location evidence="1">Membrane</location>
    </subcellularLocation>
</comment>
<evidence type="ECO:0000256" key="3">
    <source>
        <dbReference type="ARBA" id="ARBA00022679"/>
    </source>
</evidence>
<proteinExistence type="inferred from homology"/>
<organism evidence="11 12">
    <name type="scientific">Baudoinia panamericana (strain UAMH 10762)</name>
    <name type="common">Angels' share fungus</name>
    <name type="synonym">Baudoinia compniacensis (strain UAMH 10762)</name>
    <dbReference type="NCBI Taxonomy" id="717646"/>
    <lineage>
        <taxon>Eukaryota</taxon>
        <taxon>Fungi</taxon>
        <taxon>Dikarya</taxon>
        <taxon>Ascomycota</taxon>
        <taxon>Pezizomycotina</taxon>
        <taxon>Dothideomycetes</taxon>
        <taxon>Dothideomycetidae</taxon>
        <taxon>Mycosphaerellales</taxon>
        <taxon>Teratosphaeriaceae</taxon>
        <taxon>Baudoinia</taxon>
    </lineage>
</organism>